<feature type="domain" description="Ketoreductase" evidence="4">
    <location>
        <begin position="13"/>
        <end position="183"/>
    </location>
</feature>
<name>A0ABV2P1Q9_9MICC</name>
<dbReference type="SMART" id="SM00822">
    <property type="entry name" value="PKS_KR"/>
    <property type="match status" value="1"/>
</dbReference>
<dbReference type="InterPro" id="IPR002347">
    <property type="entry name" value="SDR_fam"/>
</dbReference>
<evidence type="ECO:0000256" key="1">
    <source>
        <dbReference type="ARBA" id="ARBA00006484"/>
    </source>
</evidence>
<comment type="caution">
    <text evidence="5">The sequence shown here is derived from an EMBL/GenBank/DDBJ whole genome shotgun (WGS) entry which is preliminary data.</text>
</comment>
<dbReference type="Gene3D" id="3.40.50.720">
    <property type="entry name" value="NAD(P)-binding Rossmann-like Domain"/>
    <property type="match status" value="1"/>
</dbReference>
<dbReference type="SUPFAM" id="SSF51735">
    <property type="entry name" value="NAD(P)-binding Rossmann-fold domains"/>
    <property type="match status" value="1"/>
</dbReference>
<gene>
    <name evidence="5" type="ORF">ABIE37_000445</name>
</gene>
<keyword evidence="2" id="KW-0560">Oxidoreductase</keyword>
<dbReference type="PRINTS" id="PR00081">
    <property type="entry name" value="GDHRDH"/>
</dbReference>
<evidence type="ECO:0000313" key="5">
    <source>
        <dbReference type="EMBL" id="MET4538690.1"/>
    </source>
</evidence>
<sequence length="255" mass="26537">MMDREQQLRTEPLRVLITGATSGVGEATARLFAKRGHRLALLARRSEELQRVADDIDAGAHTVVADVAAASEVKNAVRGAIHTLGGLDVVVNAAGVAGHVALEDLTEDRWHEVLETNLSGTFYVAREAALHMRRSGGGSIVNVASDLAAMGVPGLVHYCAAKAGVVGLTRAMALELAPLVRVNAVCPGPIDTPMVREGLAAAPDPTEARRLKESTVPLNRLADPDEVAAAIYFLAVDGTFATGTSMAFDGGTSAA</sequence>
<dbReference type="PROSITE" id="PS00061">
    <property type="entry name" value="ADH_SHORT"/>
    <property type="match status" value="1"/>
</dbReference>
<dbReference type="CDD" id="cd05233">
    <property type="entry name" value="SDR_c"/>
    <property type="match status" value="1"/>
</dbReference>
<dbReference type="Proteomes" id="UP001549307">
    <property type="component" value="Unassembled WGS sequence"/>
</dbReference>
<keyword evidence="3" id="KW-0520">NAD</keyword>
<dbReference type="PANTHER" id="PTHR24321:SF8">
    <property type="entry name" value="ESTRADIOL 17-BETA-DEHYDROGENASE 8-RELATED"/>
    <property type="match status" value="1"/>
</dbReference>
<evidence type="ECO:0000256" key="2">
    <source>
        <dbReference type="ARBA" id="ARBA00023002"/>
    </source>
</evidence>
<comment type="similarity">
    <text evidence="1">Belongs to the short-chain dehydrogenases/reductases (SDR) family.</text>
</comment>
<evidence type="ECO:0000256" key="3">
    <source>
        <dbReference type="ARBA" id="ARBA00023027"/>
    </source>
</evidence>
<dbReference type="PANTHER" id="PTHR24321">
    <property type="entry name" value="DEHYDROGENASES, SHORT CHAIN"/>
    <property type="match status" value="1"/>
</dbReference>
<evidence type="ECO:0000313" key="6">
    <source>
        <dbReference type="Proteomes" id="UP001549307"/>
    </source>
</evidence>
<dbReference type="Pfam" id="PF13561">
    <property type="entry name" value="adh_short_C2"/>
    <property type="match status" value="1"/>
</dbReference>
<dbReference type="EMBL" id="JBEPSN010000001">
    <property type="protein sequence ID" value="MET4538690.1"/>
    <property type="molecule type" value="Genomic_DNA"/>
</dbReference>
<accession>A0ABV2P1Q9</accession>
<keyword evidence="6" id="KW-1185">Reference proteome</keyword>
<protein>
    <submittedName>
        <fullName evidence="5">NAD(P)-dependent dehydrogenase (Short-subunit alcohol dehydrogenase family)</fullName>
    </submittedName>
</protein>
<dbReference type="InterPro" id="IPR057326">
    <property type="entry name" value="KR_dom"/>
</dbReference>
<dbReference type="InterPro" id="IPR036291">
    <property type="entry name" value="NAD(P)-bd_dom_sf"/>
</dbReference>
<reference evidence="5 6" key="1">
    <citation type="submission" date="2024-06" db="EMBL/GenBank/DDBJ databases">
        <title>Sorghum-associated microbial communities from plants grown in Nebraska, USA.</title>
        <authorList>
            <person name="Schachtman D."/>
        </authorList>
    </citation>
    <scope>NUCLEOTIDE SEQUENCE [LARGE SCALE GENOMIC DNA]</scope>
    <source>
        <strain evidence="5 6">3552</strain>
    </source>
</reference>
<proteinExistence type="inferred from homology"/>
<organism evidence="5 6">
    <name type="scientific">Arthrobacter bambusae</name>
    <dbReference type="NCBI Taxonomy" id="1338426"/>
    <lineage>
        <taxon>Bacteria</taxon>
        <taxon>Bacillati</taxon>
        <taxon>Actinomycetota</taxon>
        <taxon>Actinomycetes</taxon>
        <taxon>Micrococcales</taxon>
        <taxon>Micrococcaceae</taxon>
        <taxon>Arthrobacter</taxon>
    </lineage>
</organism>
<dbReference type="PRINTS" id="PR00080">
    <property type="entry name" value="SDRFAMILY"/>
</dbReference>
<dbReference type="InterPro" id="IPR020904">
    <property type="entry name" value="Sc_DH/Rdtase_CS"/>
</dbReference>
<evidence type="ECO:0000259" key="4">
    <source>
        <dbReference type="SMART" id="SM00822"/>
    </source>
</evidence>